<evidence type="ECO:0000313" key="2">
    <source>
        <dbReference type="EMBL" id="KAF5205419.1"/>
    </source>
</evidence>
<comment type="caution">
    <text evidence="2">The sequence shown here is derived from an EMBL/GenBank/DDBJ whole genome shotgun (WGS) entry which is preliminary data.</text>
</comment>
<reference evidence="2 3" key="1">
    <citation type="submission" date="2020-06" db="EMBL/GenBank/DDBJ databases">
        <title>Transcriptomic and genomic resources for Thalictrum thalictroides and T. hernandezii: Facilitating candidate gene discovery in an emerging model plant lineage.</title>
        <authorList>
            <person name="Arias T."/>
            <person name="Riano-Pachon D.M."/>
            <person name="Di Stilio V.S."/>
        </authorList>
    </citation>
    <scope>NUCLEOTIDE SEQUENCE [LARGE SCALE GENOMIC DNA]</scope>
    <source>
        <strain evidence="3">cv. WT478/WT964</strain>
        <tissue evidence="2">Leaves</tissue>
    </source>
</reference>
<sequence>MIKSPVIAVLFLLMFFNQFRTYVVQASSRLPLLIKPQDLQPPLYITVTGCNNNCDGACCYCDIKKHPPLCVKCCNEDP</sequence>
<proteinExistence type="predicted"/>
<dbReference type="Proteomes" id="UP000554482">
    <property type="component" value="Unassembled WGS sequence"/>
</dbReference>
<gene>
    <name evidence="2" type="ORF">FRX31_004996</name>
</gene>
<dbReference type="OrthoDB" id="1093396at2759"/>
<organism evidence="2 3">
    <name type="scientific">Thalictrum thalictroides</name>
    <name type="common">Rue-anemone</name>
    <name type="synonym">Anemone thalictroides</name>
    <dbReference type="NCBI Taxonomy" id="46969"/>
    <lineage>
        <taxon>Eukaryota</taxon>
        <taxon>Viridiplantae</taxon>
        <taxon>Streptophyta</taxon>
        <taxon>Embryophyta</taxon>
        <taxon>Tracheophyta</taxon>
        <taxon>Spermatophyta</taxon>
        <taxon>Magnoliopsida</taxon>
        <taxon>Ranunculales</taxon>
        <taxon>Ranunculaceae</taxon>
        <taxon>Thalictroideae</taxon>
        <taxon>Thalictrum</taxon>
    </lineage>
</organism>
<feature type="chain" id="PRO_5029836155" description="Embryo surrounding factor 1 brassicaceae domain-containing protein" evidence="1">
    <location>
        <begin position="22"/>
        <end position="78"/>
    </location>
</feature>
<dbReference type="AlphaFoldDB" id="A0A7J6X721"/>
<feature type="signal peptide" evidence="1">
    <location>
        <begin position="1"/>
        <end position="21"/>
    </location>
</feature>
<keyword evidence="1" id="KW-0732">Signal</keyword>
<name>A0A7J6X721_THATH</name>
<accession>A0A7J6X721</accession>
<evidence type="ECO:0000256" key="1">
    <source>
        <dbReference type="SAM" id="SignalP"/>
    </source>
</evidence>
<protein>
    <recommendedName>
        <fullName evidence="4">Embryo surrounding factor 1 brassicaceae domain-containing protein</fullName>
    </recommendedName>
</protein>
<evidence type="ECO:0008006" key="4">
    <source>
        <dbReference type="Google" id="ProtNLM"/>
    </source>
</evidence>
<dbReference type="EMBL" id="JABWDY010004093">
    <property type="protein sequence ID" value="KAF5205419.1"/>
    <property type="molecule type" value="Genomic_DNA"/>
</dbReference>
<evidence type="ECO:0000313" key="3">
    <source>
        <dbReference type="Proteomes" id="UP000554482"/>
    </source>
</evidence>
<keyword evidence="3" id="KW-1185">Reference proteome</keyword>